<sequence>MPLTGQIVLYGGSFNPFHFGHQISCLWLTQALNAQEVIIVPTFDHPGKSNLIDFDRRLKMCELSVKPLKRVSVSDIERSLPVPSRTINLIDHYKCSNLVLAIGSDLIKEVEGWKQWDRIKSMAKIVVIGRNDFNNNEIPYECYHYPVELSTISSSEIRKLASKWEDITGLVPSRVRKYIEKNRLYNK</sequence>
<evidence type="ECO:0000256" key="5">
    <source>
        <dbReference type="ARBA" id="ARBA00022741"/>
    </source>
</evidence>
<evidence type="ECO:0000256" key="7">
    <source>
        <dbReference type="ARBA" id="ARBA00023027"/>
    </source>
</evidence>
<keyword evidence="5" id="KW-0547">Nucleotide-binding</keyword>
<dbReference type="InterPro" id="IPR005248">
    <property type="entry name" value="NadD/NMNAT"/>
</dbReference>
<dbReference type="PANTHER" id="PTHR39321">
    <property type="entry name" value="NICOTINATE-NUCLEOTIDE ADENYLYLTRANSFERASE-RELATED"/>
    <property type="match status" value="1"/>
</dbReference>
<reference evidence="9" key="1">
    <citation type="journal article" date="2015" name="Nature">
        <title>Complex archaea that bridge the gap between prokaryotes and eukaryotes.</title>
        <authorList>
            <person name="Spang A."/>
            <person name="Saw J.H."/>
            <person name="Jorgensen S.L."/>
            <person name="Zaremba-Niedzwiedzka K."/>
            <person name="Martijn J."/>
            <person name="Lind A.E."/>
            <person name="van Eijk R."/>
            <person name="Schleper C."/>
            <person name="Guy L."/>
            <person name="Ettema T.J."/>
        </authorList>
    </citation>
    <scope>NUCLEOTIDE SEQUENCE</scope>
</reference>
<dbReference type="NCBIfam" id="TIGR00482">
    <property type="entry name" value="nicotinate (nicotinamide) nucleotide adenylyltransferase"/>
    <property type="match status" value="1"/>
</dbReference>
<proteinExistence type="inferred from homology"/>
<keyword evidence="2" id="KW-0662">Pyridine nucleotide biosynthesis</keyword>
<keyword evidence="7" id="KW-0520">NAD</keyword>
<evidence type="ECO:0000256" key="1">
    <source>
        <dbReference type="ARBA" id="ARBA00004790"/>
    </source>
</evidence>
<protein>
    <recommendedName>
        <fullName evidence="8">Cytidyltransferase-like domain-containing protein</fullName>
    </recommendedName>
</protein>
<dbReference type="GO" id="GO:0070566">
    <property type="term" value="F:adenylyltransferase activity"/>
    <property type="evidence" value="ECO:0007669"/>
    <property type="project" value="UniProtKB-ARBA"/>
</dbReference>
<dbReference type="EMBL" id="LAZR01015003">
    <property type="protein sequence ID" value="KKM15042.1"/>
    <property type="molecule type" value="Genomic_DNA"/>
</dbReference>
<dbReference type="GO" id="GO:0009435">
    <property type="term" value="P:NAD+ biosynthetic process"/>
    <property type="evidence" value="ECO:0007669"/>
    <property type="project" value="UniProtKB-UniPathway"/>
</dbReference>
<dbReference type="Pfam" id="PF01467">
    <property type="entry name" value="CTP_transf_like"/>
    <property type="match status" value="1"/>
</dbReference>
<accession>A0A0F9HIW2</accession>
<dbReference type="NCBIfam" id="TIGR00125">
    <property type="entry name" value="cyt_tran_rel"/>
    <property type="match status" value="1"/>
</dbReference>
<evidence type="ECO:0000313" key="9">
    <source>
        <dbReference type="EMBL" id="KKM15042.1"/>
    </source>
</evidence>
<dbReference type="GO" id="GO:0005524">
    <property type="term" value="F:ATP binding"/>
    <property type="evidence" value="ECO:0007669"/>
    <property type="project" value="UniProtKB-KW"/>
</dbReference>
<keyword evidence="6" id="KW-0067">ATP-binding</keyword>
<organism evidence="9">
    <name type="scientific">marine sediment metagenome</name>
    <dbReference type="NCBI Taxonomy" id="412755"/>
    <lineage>
        <taxon>unclassified sequences</taxon>
        <taxon>metagenomes</taxon>
        <taxon>ecological metagenomes</taxon>
    </lineage>
</organism>
<dbReference type="InterPro" id="IPR004821">
    <property type="entry name" value="Cyt_trans-like"/>
</dbReference>
<name>A0A0F9HIW2_9ZZZZ</name>
<feature type="domain" description="Cytidyltransferase-like" evidence="8">
    <location>
        <begin position="9"/>
        <end position="159"/>
    </location>
</feature>
<dbReference type="CDD" id="cd02165">
    <property type="entry name" value="NMNAT"/>
    <property type="match status" value="1"/>
</dbReference>
<dbReference type="HAMAP" id="MF_00244">
    <property type="entry name" value="NaMN_adenylyltr"/>
    <property type="match status" value="1"/>
</dbReference>
<dbReference type="InterPro" id="IPR014729">
    <property type="entry name" value="Rossmann-like_a/b/a_fold"/>
</dbReference>
<dbReference type="AlphaFoldDB" id="A0A0F9HIW2"/>
<dbReference type="UniPathway" id="UPA00253"/>
<dbReference type="Gene3D" id="3.40.50.620">
    <property type="entry name" value="HUPs"/>
    <property type="match status" value="1"/>
</dbReference>
<evidence type="ECO:0000256" key="4">
    <source>
        <dbReference type="ARBA" id="ARBA00022695"/>
    </source>
</evidence>
<evidence type="ECO:0000256" key="2">
    <source>
        <dbReference type="ARBA" id="ARBA00022642"/>
    </source>
</evidence>
<comment type="pathway">
    <text evidence="1">Cofactor biosynthesis; NAD(+) biosynthesis.</text>
</comment>
<evidence type="ECO:0000256" key="6">
    <source>
        <dbReference type="ARBA" id="ARBA00022840"/>
    </source>
</evidence>
<keyword evidence="3" id="KW-0808">Transferase</keyword>
<dbReference type="SUPFAM" id="SSF52374">
    <property type="entry name" value="Nucleotidylyl transferase"/>
    <property type="match status" value="1"/>
</dbReference>
<evidence type="ECO:0000256" key="3">
    <source>
        <dbReference type="ARBA" id="ARBA00022679"/>
    </source>
</evidence>
<dbReference type="PANTHER" id="PTHR39321:SF3">
    <property type="entry name" value="PHOSPHOPANTETHEINE ADENYLYLTRANSFERASE"/>
    <property type="match status" value="1"/>
</dbReference>
<comment type="caution">
    <text evidence="9">The sequence shown here is derived from an EMBL/GenBank/DDBJ whole genome shotgun (WGS) entry which is preliminary data.</text>
</comment>
<gene>
    <name evidence="9" type="ORF">LCGC14_1700030</name>
</gene>
<evidence type="ECO:0000259" key="8">
    <source>
        <dbReference type="Pfam" id="PF01467"/>
    </source>
</evidence>
<keyword evidence="4" id="KW-0548">Nucleotidyltransferase</keyword>